<dbReference type="AlphaFoldDB" id="A0A4Z1NWK5"/>
<evidence type="ECO:0000313" key="5">
    <source>
        <dbReference type="Proteomes" id="UP000298493"/>
    </source>
</evidence>
<dbReference type="InterPro" id="IPR050788">
    <property type="entry name" value="Yeast_SRP1/TIP1_CWP"/>
</dbReference>
<evidence type="ECO:0008006" key="6">
    <source>
        <dbReference type="Google" id="ProtNLM"/>
    </source>
</evidence>
<dbReference type="Proteomes" id="UP000298493">
    <property type="component" value="Unassembled WGS sequence"/>
</dbReference>
<dbReference type="Pfam" id="PF25115">
    <property type="entry name" value="Agd3_CE"/>
    <property type="match status" value="1"/>
</dbReference>
<dbReference type="InterPro" id="IPR056826">
    <property type="entry name" value="Agd3_CE"/>
</dbReference>
<gene>
    <name evidence="4" type="ORF">E6O75_ATG10517</name>
</gene>
<feature type="domain" description="Agd3 deacetylase" evidence="1">
    <location>
        <begin position="199"/>
        <end position="564"/>
    </location>
</feature>
<evidence type="ECO:0000313" key="4">
    <source>
        <dbReference type="EMBL" id="TID17872.1"/>
    </source>
</evidence>
<comment type="caution">
    <text evidence="4">The sequence shown here is derived from an EMBL/GenBank/DDBJ whole genome shotgun (WGS) entry which is preliminary data.</text>
</comment>
<dbReference type="PANTHER" id="PTHR31002">
    <property type="entry name" value="SERIPAUPERIN"/>
    <property type="match status" value="1"/>
</dbReference>
<accession>A0A4Z1NWK5</accession>
<feature type="domain" description="Agd3 CBM87" evidence="2">
    <location>
        <begin position="2"/>
        <end position="185"/>
    </location>
</feature>
<evidence type="ECO:0000259" key="2">
    <source>
        <dbReference type="Pfam" id="PF25116"/>
    </source>
</evidence>
<dbReference type="STRING" id="86259.A0A4Z1NWK5"/>
<sequence length="637" mass="68287">MVLVPSSGTTLPVLNSTTTNANYGGIIVLGEVAYSGTNGFSSALTAAQWQQMFNYQTAFGVRMVRLDVYPGSDFGTTTAITGSGCCDAGVEQLVSITNSTGFSTAGLVVGATLSTQALWHYPAIITDSSTTWQVAQFGPGGSFTSNTTAAVINHFGKRQQMAWFTSFATDWSTTSSFIQHSYIHWVTRGLFAGRRRIYLGTQVDDMHLSTGLYSPSNTDFRLRTADLDAHVSWMTNLNTRLRPGSAYFMEIGHNGNGDIIAAVNTTAGSTSCNPATAIEFNEGNATALEFQKSLGSGTDIWPASPASYSWSLTCASSDDLAKWFQVTANRDAFAHVSHTFAHMSLNNATYADANREIFFNKQWMSAVGIASASKFSTNGLIPPAITGLHNGDAIKAFMDNGITAVVGDNTRPVLMNSENEFWPLTSTVAGNGYAGLLIIPRWATTIFFNCDLPACTTSEWVKTSGGSGDFAALLVDAKATNVRHLLGLHHDPFMFHQANLRQSDVDAYTVGTQSGKMSLIQIWVETITQEMTRLTTWPIISIIHDNIAKEFTNRMTRDKCVPAITYKLSTDASSIISVDVSASGNSCSVPLPLTLPVDATTTASGTTSEQIGSDPVVKWSTLSGSAITWTLASPIAV</sequence>
<evidence type="ECO:0000259" key="3">
    <source>
        <dbReference type="Pfam" id="PF25117"/>
    </source>
</evidence>
<dbReference type="Pfam" id="PF25117">
    <property type="entry name" value="Agd3_C"/>
    <property type="match status" value="1"/>
</dbReference>
<feature type="domain" description="Agd3 C-terminal" evidence="3">
    <location>
        <begin position="570"/>
        <end position="635"/>
    </location>
</feature>
<reference evidence="4 5" key="1">
    <citation type="submission" date="2019-04" db="EMBL/GenBank/DDBJ databases">
        <title>High contiguity whole genome sequence and gene annotation resource for two Venturia nashicola isolates.</title>
        <authorList>
            <person name="Prokchorchik M."/>
            <person name="Won K."/>
            <person name="Lee Y."/>
            <person name="Choi E.D."/>
            <person name="Segonzac C."/>
            <person name="Sohn K.H."/>
        </authorList>
    </citation>
    <scope>NUCLEOTIDE SEQUENCE [LARGE SCALE GENOMIC DNA]</scope>
    <source>
        <strain evidence="4 5">PRI2</strain>
    </source>
</reference>
<proteinExistence type="predicted"/>
<organism evidence="4 5">
    <name type="scientific">Venturia nashicola</name>
    <dbReference type="NCBI Taxonomy" id="86259"/>
    <lineage>
        <taxon>Eukaryota</taxon>
        <taxon>Fungi</taxon>
        <taxon>Dikarya</taxon>
        <taxon>Ascomycota</taxon>
        <taxon>Pezizomycotina</taxon>
        <taxon>Dothideomycetes</taxon>
        <taxon>Pleosporomycetidae</taxon>
        <taxon>Venturiales</taxon>
        <taxon>Venturiaceae</taxon>
        <taxon>Venturia</taxon>
    </lineage>
</organism>
<dbReference type="EMBL" id="SNSC02000015">
    <property type="protein sequence ID" value="TID17872.1"/>
    <property type="molecule type" value="Genomic_DNA"/>
</dbReference>
<keyword evidence="5" id="KW-1185">Reference proteome</keyword>
<dbReference type="InterPro" id="IPR056827">
    <property type="entry name" value="CBM87_Agd3"/>
</dbReference>
<dbReference type="InterPro" id="IPR056825">
    <property type="entry name" value="Agd3_C"/>
</dbReference>
<protein>
    <recommendedName>
        <fullName evidence="6">Extracellular serine-rich protein</fullName>
    </recommendedName>
</protein>
<dbReference type="Pfam" id="PF25116">
    <property type="entry name" value="CBM87_Agd3"/>
    <property type="match status" value="1"/>
</dbReference>
<evidence type="ECO:0000259" key="1">
    <source>
        <dbReference type="Pfam" id="PF25115"/>
    </source>
</evidence>
<dbReference type="PANTHER" id="PTHR31002:SF34">
    <property type="entry name" value="CELL WALL PROTEIN CWP1-RELATED"/>
    <property type="match status" value="1"/>
</dbReference>
<name>A0A4Z1NWK5_9PEZI</name>